<dbReference type="EMBL" id="PQVH01000016">
    <property type="protein sequence ID" value="TFW69674.1"/>
    <property type="molecule type" value="Genomic_DNA"/>
</dbReference>
<keyword evidence="1" id="KW-0732">Signal</keyword>
<dbReference type="OrthoDB" id="9770043at2"/>
<comment type="caution">
    <text evidence="3">The sequence shown here is derived from an EMBL/GenBank/DDBJ whole genome shotgun (WGS) entry which is preliminary data.</text>
</comment>
<dbReference type="PANTHER" id="PTHR19328">
    <property type="entry name" value="HEDGEHOG-INTERACTING PROTEIN"/>
    <property type="match status" value="1"/>
</dbReference>
<evidence type="ECO:0000256" key="1">
    <source>
        <dbReference type="SAM" id="SignalP"/>
    </source>
</evidence>
<dbReference type="PANTHER" id="PTHR19328:SF53">
    <property type="entry name" value="MEMBRANE PROTEIN"/>
    <property type="match status" value="1"/>
</dbReference>
<dbReference type="Proteomes" id="UP000297706">
    <property type="component" value="Unassembled WGS sequence"/>
</dbReference>
<dbReference type="InterPro" id="IPR011041">
    <property type="entry name" value="Quinoprot_gluc/sorb_DH_b-prop"/>
</dbReference>
<reference evidence="3 4" key="1">
    <citation type="submission" date="2018-02" db="EMBL/GenBank/DDBJ databases">
        <title>A novel lanthanide dependent methylotroph, Methylotenera sp. La3113.</title>
        <authorList>
            <person name="Lv H."/>
            <person name="Tani A."/>
        </authorList>
    </citation>
    <scope>NUCLEOTIDE SEQUENCE [LARGE SCALE GENOMIC DNA]</scope>
    <source>
        <strain evidence="3 4">La3113</strain>
    </source>
</reference>
<gene>
    <name evidence="3" type="ORF">C3Y98_12645</name>
</gene>
<accession>A0A4Y9VNL3</accession>
<sequence length="406" mass="43731">MLHALGVVIFTVRKNIVLLAGLTVLAVQSAFAADLADIRLPDGFKIEVFADFNTKNGAQLSGLRMMALDAKGNLYVSTVGSNRVVMLPDRNHDGVADEAITVAQNLNAPQGLAFVGGSLLIANQDGVVRVAHEREGWSKPQAFITNLPTGGHTLKNIKLGPDGFLYINVGSSCNVCVENEPMRATMLRYTLEGKPAGALTTLGRHQQSAIFARGLRNSQGFAWHPLTGAMYATNNGADNRSGILGGAVNDELPPEHLNKIEAGKHYGWPHCWGGSKEIGTQFEDPNFKGAAGFCDTTQAPAVSFKAHTTPIGIAFLDKTNWPSAYKTDAIVALHGSWNRKQPAGYQLVRVKFKANEPLAVEDFATGWLSNQQAWGRPVDVLVGADGALYVSDDKANAIYRISYKFK</sequence>
<feature type="signal peptide" evidence="1">
    <location>
        <begin position="1"/>
        <end position="32"/>
    </location>
</feature>
<dbReference type="AlphaFoldDB" id="A0A4Y9VNL3"/>
<evidence type="ECO:0000259" key="2">
    <source>
        <dbReference type="Pfam" id="PF22807"/>
    </source>
</evidence>
<protein>
    <submittedName>
        <fullName evidence="3">Sorbosone dehydrogenase</fullName>
    </submittedName>
</protein>
<dbReference type="Gene3D" id="2.120.10.30">
    <property type="entry name" value="TolB, C-terminal domain"/>
    <property type="match status" value="1"/>
</dbReference>
<feature type="domain" description="Pyrroloquinoline quinone-dependent pyranose dehydrogenase beta-propeller" evidence="2">
    <location>
        <begin position="59"/>
        <end position="402"/>
    </location>
</feature>
<organism evidence="3 4">
    <name type="scientific">Methylotenera oryzisoli</name>
    <dbReference type="NCBI Taxonomy" id="2080758"/>
    <lineage>
        <taxon>Bacteria</taxon>
        <taxon>Pseudomonadati</taxon>
        <taxon>Pseudomonadota</taxon>
        <taxon>Betaproteobacteria</taxon>
        <taxon>Nitrosomonadales</taxon>
        <taxon>Methylophilaceae</taxon>
        <taxon>Methylotenera</taxon>
    </lineage>
</organism>
<name>A0A4Y9VNL3_9PROT</name>
<feature type="chain" id="PRO_5021293630" evidence="1">
    <location>
        <begin position="33"/>
        <end position="406"/>
    </location>
</feature>
<evidence type="ECO:0000313" key="4">
    <source>
        <dbReference type="Proteomes" id="UP000297706"/>
    </source>
</evidence>
<proteinExistence type="predicted"/>
<dbReference type="Pfam" id="PF22807">
    <property type="entry name" value="TrAA12"/>
    <property type="match status" value="1"/>
</dbReference>
<dbReference type="InterPro" id="IPR054539">
    <property type="entry name" value="Beta-prop_PDH"/>
</dbReference>
<dbReference type="InterPro" id="IPR011042">
    <property type="entry name" value="6-blade_b-propeller_TolB-like"/>
</dbReference>
<dbReference type="SUPFAM" id="SSF50952">
    <property type="entry name" value="Soluble quinoprotein glucose dehydrogenase"/>
    <property type="match status" value="1"/>
</dbReference>
<evidence type="ECO:0000313" key="3">
    <source>
        <dbReference type="EMBL" id="TFW69674.1"/>
    </source>
</evidence>
<keyword evidence="4" id="KW-1185">Reference proteome</keyword>